<dbReference type="InterPro" id="IPR029010">
    <property type="entry name" value="ThuA-like"/>
</dbReference>
<dbReference type="EMBL" id="CP002353">
    <property type="protein sequence ID" value="ADV63222.1"/>
    <property type="molecule type" value="Genomic_DNA"/>
</dbReference>
<dbReference type="RefSeq" id="WP_013565510.1">
    <property type="nucleotide sequence ID" value="NC_014962.1"/>
</dbReference>
<dbReference type="InterPro" id="IPR029062">
    <property type="entry name" value="Class_I_gatase-like"/>
</dbReference>
<reference evidence="2 3" key="2">
    <citation type="journal article" date="2011" name="Stand. Genomic Sci.">
        <title>Complete genome sequence of Isosphaera pallida type strain (IS1B).</title>
        <authorList>
            <consortium name="US DOE Joint Genome Institute (JGI-PGF)"/>
            <person name="Goker M."/>
            <person name="Cleland D."/>
            <person name="Saunders E."/>
            <person name="Lapidus A."/>
            <person name="Nolan M."/>
            <person name="Lucas S."/>
            <person name="Hammon N."/>
            <person name="Deshpande S."/>
            <person name="Cheng J.F."/>
            <person name="Tapia R."/>
            <person name="Han C."/>
            <person name="Goodwin L."/>
            <person name="Pitluck S."/>
            <person name="Liolios K."/>
            <person name="Pagani I."/>
            <person name="Ivanova N."/>
            <person name="Mavromatis K."/>
            <person name="Pati A."/>
            <person name="Chen A."/>
            <person name="Palaniappan K."/>
            <person name="Land M."/>
            <person name="Hauser L."/>
            <person name="Chang Y.J."/>
            <person name="Jeffries C.D."/>
            <person name="Detter J.C."/>
            <person name="Beck B."/>
            <person name="Woyke T."/>
            <person name="Bristow J."/>
            <person name="Eisen J.A."/>
            <person name="Markowitz V."/>
            <person name="Hugenholtz P."/>
            <person name="Kyrpides N.C."/>
            <person name="Klenk H.P."/>
        </authorList>
    </citation>
    <scope>NUCLEOTIDE SEQUENCE [LARGE SCALE GENOMIC DNA]</scope>
    <source>
        <strain evidence="3">ATCC 43644 / DSM 9630 / IS1B</strain>
    </source>
</reference>
<reference key="1">
    <citation type="submission" date="2010-11" db="EMBL/GenBank/DDBJ databases">
        <title>The complete sequence of chromosome of Isophaera pallida ATCC 43644.</title>
        <authorList>
            <consortium name="US DOE Joint Genome Institute (JGI-PGF)"/>
            <person name="Lucas S."/>
            <person name="Copeland A."/>
            <person name="Lapidus A."/>
            <person name="Bruce D."/>
            <person name="Goodwin L."/>
            <person name="Pitluck S."/>
            <person name="Kyrpides N."/>
            <person name="Mavromatis K."/>
            <person name="Pagani I."/>
            <person name="Ivanova N."/>
            <person name="Saunders E."/>
            <person name="Brettin T."/>
            <person name="Detter J.C."/>
            <person name="Han C."/>
            <person name="Tapia R."/>
            <person name="Land M."/>
            <person name="Hauser L."/>
            <person name="Markowitz V."/>
            <person name="Cheng J.-F."/>
            <person name="Hugenholtz P."/>
            <person name="Woyke T."/>
            <person name="Wu D."/>
            <person name="Eisen J.A."/>
        </authorList>
    </citation>
    <scope>NUCLEOTIDE SEQUENCE</scope>
    <source>
        <strain>ATCC 43644</strain>
    </source>
</reference>
<dbReference type="AlphaFoldDB" id="E8QZT1"/>
<proteinExistence type="predicted"/>
<dbReference type="PANTHER" id="PTHR40469">
    <property type="entry name" value="SECRETED GLYCOSYL HYDROLASE"/>
    <property type="match status" value="1"/>
</dbReference>
<protein>
    <recommendedName>
        <fullName evidence="1">ThuA-like domain-containing protein</fullName>
    </recommendedName>
</protein>
<dbReference type="SUPFAM" id="SSF52317">
    <property type="entry name" value="Class I glutamine amidotransferase-like"/>
    <property type="match status" value="1"/>
</dbReference>
<dbReference type="KEGG" id="ipa:Isop_2652"/>
<dbReference type="HOGENOM" id="CLU_082117_0_0_0"/>
<evidence type="ECO:0000259" key="1">
    <source>
        <dbReference type="Pfam" id="PF06283"/>
    </source>
</evidence>
<feature type="domain" description="ThuA-like" evidence="1">
    <location>
        <begin position="30"/>
        <end position="251"/>
    </location>
</feature>
<organism evidence="2 3">
    <name type="scientific">Isosphaera pallida (strain ATCC 43644 / DSM 9630 / IS1B)</name>
    <dbReference type="NCBI Taxonomy" id="575540"/>
    <lineage>
        <taxon>Bacteria</taxon>
        <taxon>Pseudomonadati</taxon>
        <taxon>Planctomycetota</taxon>
        <taxon>Planctomycetia</taxon>
        <taxon>Isosphaerales</taxon>
        <taxon>Isosphaeraceae</taxon>
        <taxon>Isosphaera</taxon>
    </lineage>
</organism>
<gene>
    <name evidence="2" type="ordered locus">Isop_2652</name>
</gene>
<dbReference type="InParanoid" id="E8QZT1"/>
<dbReference type="PANTHER" id="PTHR40469:SF2">
    <property type="entry name" value="GALACTOSE-BINDING DOMAIN-LIKE SUPERFAMILY PROTEIN"/>
    <property type="match status" value="1"/>
</dbReference>
<evidence type="ECO:0000313" key="2">
    <source>
        <dbReference type="EMBL" id="ADV63222.1"/>
    </source>
</evidence>
<name>E8QZT1_ISOPI</name>
<dbReference type="eggNOG" id="COG3828">
    <property type="taxonomic scope" value="Bacteria"/>
</dbReference>
<dbReference type="Gene3D" id="3.40.50.880">
    <property type="match status" value="1"/>
</dbReference>
<evidence type="ECO:0000313" key="3">
    <source>
        <dbReference type="Proteomes" id="UP000008631"/>
    </source>
</evidence>
<dbReference type="Proteomes" id="UP000008631">
    <property type="component" value="Chromosome"/>
</dbReference>
<dbReference type="STRING" id="575540.Isop_2652"/>
<sequence>MTTLCAALVSLSLGIPIAPLTSPQPPEPVKLLIITGDHGHDWKTTTRVFEEFLPETGRIQVDITTKPADDLTPENLARYDVLLLNYKDTANGAPETRWTDANKNAFLDAIRGGKGLVVFHHASSAFTKPNWEEFEKAIAGGWRAQGFHGPKHVFTVKKTAVSHPISDGMPSEFVHKLDELYQNSMIPPGATVLATAYSDPKLPRGTGKDEPIIWVATYGSGRVYQNVLGHDEEAMSSPEFREWMRRGVEWAATGKVTASPTQ</sequence>
<dbReference type="OrthoDB" id="9785923at2"/>
<accession>E8QZT1</accession>
<keyword evidence="3" id="KW-1185">Reference proteome</keyword>
<dbReference type="Pfam" id="PF06283">
    <property type="entry name" value="ThuA"/>
    <property type="match status" value="1"/>
</dbReference>